<gene>
    <name evidence="2" type="ORF">NC992_15400</name>
</gene>
<evidence type="ECO:0000256" key="1">
    <source>
        <dbReference type="SAM" id="Phobius"/>
    </source>
</evidence>
<dbReference type="RefSeq" id="WP_190703511.1">
    <property type="nucleotide sequence ID" value="NZ_JAMPKX010000007.1"/>
</dbReference>
<keyword evidence="1" id="KW-0812">Transmembrane</keyword>
<feature type="transmembrane region" description="Helical" evidence="1">
    <location>
        <begin position="50"/>
        <end position="76"/>
    </location>
</feature>
<name>A0ABV0K652_9CYAN</name>
<proteinExistence type="predicted"/>
<evidence type="ECO:0000313" key="2">
    <source>
        <dbReference type="EMBL" id="MEP0948269.1"/>
    </source>
</evidence>
<evidence type="ECO:0000313" key="3">
    <source>
        <dbReference type="Proteomes" id="UP001482513"/>
    </source>
</evidence>
<reference evidence="2 3" key="1">
    <citation type="submission" date="2022-04" db="EMBL/GenBank/DDBJ databases">
        <title>Positive selection, recombination, and allopatry shape intraspecific diversity of widespread and dominant cyanobacteria.</title>
        <authorList>
            <person name="Wei J."/>
            <person name="Shu W."/>
            <person name="Hu C."/>
        </authorList>
    </citation>
    <scope>NUCLEOTIDE SEQUENCE [LARGE SCALE GENOMIC DNA]</scope>
    <source>
        <strain evidence="2 3">DQ-A4</strain>
    </source>
</reference>
<accession>A0ABV0K652</accession>
<feature type="transmembrane region" description="Helical" evidence="1">
    <location>
        <begin position="20"/>
        <end position="38"/>
    </location>
</feature>
<keyword evidence="1" id="KW-1133">Transmembrane helix</keyword>
<keyword evidence="1" id="KW-0472">Membrane</keyword>
<dbReference type="EMBL" id="JAMPKX010000007">
    <property type="protein sequence ID" value="MEP0948269.1"/>
    <property type="molecule type" value="Genomic_DNA"/>
</dbReference>
<sequence>MLSFLGLSDNALVQQGYPLMWLATAISIALAVAAAILLKLYTNQSIRKFLSLGSGIGSVALTTNFFLFVLLSLGYAD</sequence>
<comment type="caution">
    <text evidence="2">The sequence shown here is derived from an EMBL/GenBank/DDBJ whole genome shotgun (WGS) entry which is preliminary data.</text>
</comment>
<keyword evidence="3" id="KW-1185">Reference proteome</keyword>
<organism evidence="2 3">
    <name type="scientific">Leptolyngbya subtilissima DQ-A4</name>
    <dbReference type="NCBI Taxonomy" id="2933933"/>
    <lineage>
        <taxon>Bacteria</taxon>
        <taxon>Bacillati</taxon>
        <taxon>Cyanobacteriota</taxon>
        <taxon>Cyanophyceae</taxon>
        <taxon>Leptolyngbyales</taxon>
        <taxon>Leptolyngbyaceae</taxon>
        <taxon>Leptolyngbya group</taxon>
        <taxon>Leptolyngbya</taxon>
    </lineage>
</organism>
<protein>
    <submittedName>
        <fullName evidence="2">Uncharacterized protein</fullName>
    </submittedName>
</protein>
<dbReference type="Proteomes" id="UP001482513">
    <property type="component" value="Unassembled WGS sequence"/>
</dbReference>